<feature type="domain" description="MoaB/Mog" evidence="8">
    <location>
        <begin position="188"/>
        <end position="341"/>
    </location>
</feature>
<comment type="caution">
    <text evidence="9">The sequence shown here is derived from an EMBL/GenBank/DDBJ whole genome shotgun (WGS) entry which is preliminary data.</text>
</comment>
<dbReference type="Pfam" id="PF00994">
    <property type="entry name" value="MoCF_biosynth"/>
    <property type="match status" value="1"/>
</dbReference>
<keyword evidence="7" id="KW-0460">Magnesium</keyword>
<dbReference type="SUPFAM" id="SSF63882">
    <property type="entry name" value="MoeA N-terminal region -like"/>
    <property type="match status" value="1"/>
</dbReference>
<dbReference type="InterPro" id="IPR036135">
    <property type="entry name" value="MoeA_linker/N_sf"/>
</dbReference>
<organism evidence="9 10">
    <name type="scientific">Promicromonospora iranensis</name>
    <dbReference type="NCBI Taxonomy" id="1105144"/>
    <lineage>
        <taxon>Bacteria</taxon>
        <taxon>Bacillati</taxon>
        <taxon>Actinomycetota</taxon>
        <taxon>Actinomycetes</taxon>
        <taxon>Micrococcales</taxon>
        <taxon>Promicromonosporaceae</taxon>
        <taxon>Promicromonospora</taxon>
    </lineage>
</organism>
<keyword evidence="10" id="KW-1185">Reference proteome</keyword>
<proteinExistence type="inferred from homology"/>
<dbReference type="SUPFAM" id="SSF53218">
    <property type="entry name" value="Molybdenum cofactor biosynthesis proteins"/>
    <property type="match status" value="1"/>
</dbReference>
<comment type="similarity">
    <text evidence="3 7">Belongs to the MoeA family.</text>
</comment>
<dbReference type="SUPFAM" id="SSF63867">
    <property type="entry name" value="MoeA C-terminal domain-like"/>
    <property type="match status" value="1"/>
</dbReference>
<dbReference type="CDD" id="cd00887">
    <property type="entry name" value="MoeA"/>
    <property type="match status" value="1"/>
</dbReference>
<dbReference type="InterPro" id="IPR036425">
    <property type="entry name" value="MoaB/Mog-like_dom_sf"/>
</dbReference>
<keyword evidence="5 7" id="KW-0501">Molybdenum cofactor biosynthesis</keyword>
<protein>
    <recommendedName>
        <fullName evidence="7">Molybdopterin molybdenumtransferase</fullName>
        <ecNumber evidence="7">2.10.1.1</ecNumber>
    </recommendedName>
</protein>
<dbReference type="Pfam" id="PF03453">
    <property type="entry name" value="MoeA_N"/>
    <property type="match status" value="1"/>
</dbReference>
<dbReference type="Gene3D" id="3.40.980.10">
    <property type="entry name" value="MoaB/Mog-like domain"/>
    <property type="match status" value="1"/>
</dbReference>
<dbReference type="RefSeq" id="WP_274991729.1">
    <property type="nucleotide sequence ID" value="NZ_JAJQQP010000001.1"/>
</dbReference>
<dbReference type="EMBL" id="JAVDYE010000001">
    <property type="protein sequence ID" value="MDR7382945.1"/>
    <property type="molecule type" value="Genomic_DNA"/>
</dbReference>
<dbReference type="GO" id="GO:0061599">
    <property type="term" value="F:molybdopterin molybdotransferase activity"/>
    <property type="evidence" value="ECO:0007669"/>
    <property type="project" value="UniProtKB-EC"/>
</dbReference>
<evidence type="ECO:0000256" key="4">
    <source>
        <dbReference type="ARBA" id="ARBA00022505"/>
    </source>
</evidence>
<dbReference type="Proteomes" id="UP001183585">
    <property type="component" value="Unassembled WGS sequence"/>
</dbReference>
<keyword evidence="7 9" id="KW-0808">Transferase</keyword>
<gene>
    <name evidence="9" type="ORF">J2S48_002460</name>
</gene>
<dbReference type="SMART" id="SM00852">
    <property type="entry name" value="MoCF_biosynth"/>
    <property type="match status" value="1"/>
</dbReference>
<dbReference type="InterPro" id="IPR036688">
    <property type="entry name" value="MoeA_C_domain_IV_sf"/>
</dbReference>
<evidence type="ECO:0000256" key="7">
    <source>
        <dbReference type="RuleBase" id="RU365090"/>
    </source>
</evidence>
<dbReference type="EC" id="2.10.1.1" evidence="7"/>
<dbReference type="NCBIfam" id="NF045515">
    <property type="entry name" value="Glp_gephyrin"/>
    <property type="match status" value="1"/>
</dbReference>
<dbReference type="InterPro" id="IPR038987">
    <property type="entry name" value="MoeA-like"/>
</dbReference>
<dbReference type="InterPro" id="IPR001453">
    <property type="entry name" value="MoaB/Mog_dom"/>
</dbReference>
<reference evidence="9 10" key="1">
    <citation type="submission" date="2023-07" db="EMBL/GenBank/DDBJ databases">
        <title>Sequencing the genomes of 1000 actinobacteria strains.</title>
        <authorList>
            <person name="Klenk H.-P."/>
        </authorList>
    </citation>
    <scope>NUCLEOTIDE SEQUENCE [LARGE SCALE GENOMIC DNA]</scope>
    <source>
        <strain evidence="9 10">DSM 45554</strain>
    </source>
</reference>
<comment type="pathway">
    <text evidence="2 7">Cofactor biosynthesis; molybdopterin biosynthesis.</text>
</comment>
<keyword evidence="4 7" id="KW-0500">Molybdenum</keyword>
<comment type="catalytic activity">
    <reaction evidence="6">
        <text>adenylyl-molybdopterin + molybdate = Mo-molybdopterin + AMP + H(+)</text>
        <dbReference type="Rhea" id="RHEA:35047"/>
        <dbReference type="ChEBI" id="CHEBI:15378"/>
        <dbReference type="ChEBI" id="CHEBI:36264"/>
        <dbReference type="ChEBI" id="CHEBI:62727"/>
        <dbReference type="ChEBI" id="CHEBI:71302"/>
        <dbReference type="ChEBI" id="CHEBI:456215"/>
        <dbReference type="EC" id="2.10.1.1"/>
    </reaction>
</comment>
<evidence type="ECO:0000256" key="6">
    <source>
        <dbReference type="ARBA" id="ARBA00047317"/>
    </source>
</evidence>
<sequence length="452" mass="45746">MEPQVRSVTEHVEHVLALVAPLRAGTRDLDDALGSVLAEDLYAAVSVPPFDSAAMDGYAVRSADLPPDGSPVTLRVTGDVAAGPSRLPEVRTGQAVRIMTGAPLPSGADAVIPVEHTSTGRFVAGAPRAEKSVTLARRPRPHVRSAGEDVRQGELLAHAGTEVTAAQVGGLAASGAVRVPVRRRPLVAVVSTGSELVPVGSVLGPGQITDSNGPMLAAAARSAGADVVRFGPVPDDLEALRRTLDRAVRAGDDGARADLILTAGGVSAGAADVVREVLAASAPGPDGGSGATDVDVATVAMSPGKPQALARWGGVPWLALPGNPVGAYASFELFARPAIDRLRGESSSGRHPVRGVWCSESTMSTQSGTPRAVRLAAATGWSGSPGRLLVLPVRLTPLPESGTVAGAGPVGVVPAGSHHSLSALATADGLALVPPDVDKVRAGDLVRVLLLR</sequence>
<dbReference type="Gene3D" id="2.170.190.11">
    <property type="entry name" value="Molybdopterin biosynthesis moea protein, domain 3"/>
    <property type="match status" value="1"/>
</dbReference>
<name>A0ABU2CNM6_9MICO</name>
<dbReference type="Gene3D" id="2.40.340.10">
    <property type="entry name" value="MoeA, C-terminal, domain IV"/>
    <property type="match status" value="1"/>
</dbReference>
<dbReference type="Pfam" id="PF03454">
    <property type="entry name" value="MoeA_C"/>
    <property type="match status" value="1"/>
</dbReference>
<keyword evidence="7" id="KW-0479">Metal-binding</keyword>
<evidence type="ECO:0000256" key="1">
    <source>
        <dbReference type="ARBA" id="ARBA00002901"/>
    </source>
</evidence>
<dbReference type="PANTHER" id="PTHR10192">
    <property type="entry name" value="MOLYBDOPTERIN BIOSYNTHESIS PROTEIN"/>
    <property type="match status" value="1"/>
</dbReference>
<dbReference type="InterPro" id="IPR005110">
    <property type="entry name" value="MoeA_linker/N"/>
</dbReference>
<comment type="function">
    <text evidence="1 7">Catalyzes the insertion of molybdate into adenylated molybdopterin with the concomitant release of AMP.</text>
</comment>
<evidence type="ECO:0000256" key="3">
    <source>
        <dbReference type="ARBA" id="ARBA00010763"/>
    </source>
</evidence>
<accession>A0ABU2CNM6</accession>
<evidence type="ECO:0000256" key="5">
    <source>
        <dbReference type="ARBA" id="ARBA00023150"/>
    </source>
</evidence>
<evidence type="ECO:0000259" key="8">
    <source>
        <dbReference type="SMART" id="SM00852"/>
    </source>
</evidence>
<dbReference type="PANTHER" id="PTHR10192:SF5">
    <property type="entry name" value="GEPHYRIN"/>
    <property type="match status" value="1"/>
</dbReference>
<dbReference type="Gene3D" id="3.90.105.10">
    <property type="entry name" value="Molybdopterin biosynthesis moea protein, domain 2"/>
    <property type="match status" value="1"/>
</dbReference>
<evidence type="ECO:0000313" key="9">
    <source>
        <dbReference type="EMBL" id="MDR7382945.1"/>
    </source>
</evidence>
<dbReference type="InterPro" id="IPR005111">
    <property type="entry name" value="MoeA_C_domain_IV"/>
</dbReference>
<dbReference type="NCBIfam" id="TIGR00177">
    <property type="entry name" value="molyb_syn"/>
    <property type="match status" value="1"/>
</dbReference>
<evidence type="ECO:0000256" key="2">
    <source>
        <dbReference type="ARBA" id="ARBA00005046"/>
    </source>
</evidence>
<comment type="cofactor">
    <cofactor evidence="7">
        <name>Mg(2+)</name>
        <dbReference type="ChEBI" id="CHEBI:18420"/>
    </cofactor>
</comment>
<evidence type="ECO:0000313" key="10">
    <source>
        <dbReference type="Proteomes" id="UP001183585"/>
    </source>
</evidence>